<reference evidence="2" key="1">
    <citation type="submission" date="2018-08" db="EMBL/GenBank/DDBJ databases">
        <authorList>
            <person name="Kim S.-J."/>
            <person name="Jung G.-Y."/>
        </authorList>
    </citation>
    <scope>NUCLEOTIDE SEQUENCE [LARGE SCALE GENOMIC DNA]</scope>
    <source>
        <strain evidence="2">GY_H</strain>
    </source>
</reference>
<accession>A0A371B0I7</accession>
<protein>
    <submittedName>
        <fullName evidence="1">Uncharacterized protein</fullName>
    </submittedName>
</protein>
<organism evidence="1 2">
    <name type="scientific">Undibacter mobilis</name>
    <dbReference type="NCBI Taxonomy" id="2292256"/>
    <lineage>
        <taxon>Bacteria</taxon>
        <taxon>Pseudomonadati</taxon>
        <taxon>Pseudomonadota</taxon>
        <taxon>Alphaproteobacteria</taxon>
        <taxon>Hyphomicrobiales</taxon>
        <taxon>Nitrobacteraceae</taxon>
        <taxon>Undibacter</taxon>
    </lineage>
</organism>
<dbReference type="AlphaFoldDB" id="A0A371B0I7"/>
<gene>
    <name evidence="1" type="ORF">DXH78_17885</name>
</gene>
<dbReference type="Proteomes" id="UP000263993">
    <property type="component" value="Unassembled WGS sequence"/>
</dbReference>
<sequence>MWHSRALELYQAAADLPWLQRKIIFNTNEPDAFLQSGLVNDPITELYVRARYSRPAAEMLFDAAIKAAIDEVDLLAGVNRLGLVAWCLGRYKAFDHLAKIPSVFEINGLPIE</sequence>
<keyword evidence="2" id="KW-1185">Reference proteome</keyword>
<proteinExistence type="predicted"/>
<evidence type="ECO:0000313" key="2">
    <source>
        <dbReference type="Proteomes" id="UP000263993"/>
    </source>
</evidence>
<comment type="caution">
    <text evidence="1">The sequence shown here is derived from an EMBL/GenBank/DDBJ whole genome shotgun (WGS) entry which is preliminary data.</text>
</comment>
<dbReference type="EMBL" id="QRGO01000003">
    <property type="protein sequence ID" value="RDV01109.1"/>
    <property type="molecule type" value="Genomic_DNA"/>
</dbReference>
<name>A0A371B0I7_9BRAD</name>
<evidence type="ECO:0000313" key="1">
    <source>
        <dbReference type="EMBL" id="RDV01109.1"/>
    </source>
</evidence>